<sequence length="356" mass="37895">MEQGTSKLVSEQSLKKFCNAVLCKAGVPADEASVVVDNLVQADLRGVDSHGVVRFPIYIKRLLDGGTNATPRPKVLRDSPTAVVYDGDNGLGHLVGVRAMQLAIDKSHEHGGCAFVAVRNSNHFGAAAYYAEMAARQNMIGFAFTIGAINHMTPWGGAEAMLGNNPFAVAFPTPTGDPIVLDMACSIAARGKIIVAAKEGKPIPADWATGPDGLPTTDAVEALKGFVVPVGGPKGYALTLTVGLLSTMLSGAFFGSEVGDLYEKTGEAQNSGHLFGVLPVAAFDEVPNYMARIQKGMDDIRNAKRAPGVDRIYLPGEREQLSLLSRRENGLPLGEGLWRELQELAQRYDVPLTHID</sequence>
<evidence type="ECO:0000313" key="3">
    <source>
        <dbReference type="EMBL" id="MEJ8815541.1"/>
    </source>
</evidence>
<reference evidence="3 4" key="1">
    <citation type="submission" date="2024-03" db="EMBL/GenBank/DDBJ databases">
        <title>Novel species of the genus Variovorax.</title>
        <authorList>
            <person name="Liu Q."/>
            <person name="Xin Y.-H."/>
        </authorList>
    </citation>
    <scope>NUCLEOTIDE SEQUENCE [LARGE SCALE GENOMIC DNA]</scope>
    <source>
        <strain evidence="3 4">KACC 18899</strain>
    </source>
</reference>
<dbReference type="InterPro" id="IPR043143">
    <property type="entry name" value="Mal/L-sulf/L-lact_DH-like_NADP"/>
</dbReference>
<evidence type="ECO:0000256" key="2">
    <source>
        <dbReference type="ARBA" id="ARBA00023002"/>
    </source>
</evidence>
<dbReference type="SUPFAM" id="SSF89733">
    <property type="entry name" value="L-sulfolactate dehydrogenase-like"/>
    <property type="match status" value="1"/>
</dbReference>
<dbReference type="InterPro" id="IPR036111">
    <property type="entry name" value="Mal/L-sulfo/L-lacto_DH-like_sf"/>
</dbReference>
<proteinExistence type="inferred from homology"/>
<organism evidence="3 4">
    <name type="scientific">Variovorax ureilyticus</name>
    <dbReference type="NCBI Taxonomy" id="1836198"/>
    <lineage>
        <taxon>Bacteria</taxon>
        <taxon>Pseudomonadati</taxon>
        <taxon>Pseudomonadota</taxon>
        <taxon>Betaproteobacteria</taxon>
        <taxon>Burkholderiales</taxon>
        <taxon>Comamonadaceae</taxon>
        <taxon>Variovorax</taxon>
    </lineage>
</organism>
<protein>
    <submittedName>
        <fullName evidence="3">Ldh family oxidoreductase</fullName>
    </submittedName>
</protein>
<dbReference type="Pfam" id="PF02615">
    <property type="entry name" value="Ldh_2"/>
    <property type="match status" value="1"/>
</dbReference>
<evidence type="ECO:0000256" key="1">
    <source>
        <dbReference type="ARBA" id="ARBA00006056"/>
    </source>
</evidence>
<dbReference type="Gene3D" id="3.30.1370.60">
    <property type="entry name" value="Hypothetical oxidoreductase yiak, domain 2"/>
    <property type="match status" value="1"/>
</dbReference>
<dbReference type="PANTHER" id="PTHR11091">
    <property type="entry name" value="OXIDOREDUCTASE-RELATED"/>
    <property type="match status" value="1"/>
</dbReference>
<evidence type="ECO:0000313" key="4">
    <source>
        <dbReference type="Proteomes" id="UP001365846"/>
    </source>
</evidence>
<dbReference type="PANTHER" id="PTHR11091:SF0">
    <property type="entry name" value="MALATE DEHYDROGENASE"/>
    <property type="match status" value="1"/>
</dbReference>
<dbReference type="Proteomes" id="UP001365846">
    <property type="component" value="Unassembled WGS sequence"/>
</dbReference>
<dbReference type="InterPro" id="IPR043144">
    <property type="entry name" value="Mal/L-sulf/L-lact_DH-like_ah"/>
</dbReference>
<keyword evidence="2" id="KW-0560">Oxidoreductase</keyword>
<comment type="similarity">
    <text evidence="1">Belongs to the LDH2/MDH2 oxidoreductase family.</text>
</comment>
<dbReference type="Gene3D" id="1.10.1530.10">
    <property type="match status" value="1"/>
</dbReference>
<keyword evidence="4" id="KW-1185">Reference proteome</keyword>
<accession>A0ABU8VPH5</accession>
<dbReference type="EMBL" id="JBBKZU010000021">
    <property type="protein sequence ID" value="MEJ8815541.1"/>
    <property type="molecule type" value="Genomic_DNA"/>
</dbReference>
<name>A0ABU8VPH5_9BURK</name>
<dbReference type="RefSeq" id="WP_340360746.1">
    <property type="nucleotide sequence ID" value="NZ_JBBKZU010000021.1"/>
</dbReference>
<comment type="caution">
    <text evidence="3">The sequence shown here is derived from an EMBL/GenBank/DDBJ whole genome shotgun (WGS) entry which is preliminary data.</text>
</comment>
<dbReference type="InterPro" id="IPR003767">
    <property type="entry name" value="Malate/L-lactate_DH-like"/>
</dbReference>
<gene>
    <name evidence="3" type="ORF">WKW77_31070</name>
</gene>